<feature type="domain" description="Bacterial Ig-like" evidence="2">
    <location>
        <begin position="246"/>
        <end position="330"/>
    </location>
</feature>
<dbReference type="Pfam" id="PF17892">
    <property type="entry name" value="Cadherin_5"/>
    <property type="match status" value="1"/>
</dbReference>
<feature type="domain" description="Cadherin-like" evidence="1">
    <location>
        <begin position="1143"/>
        <end position="1233"/>
    </location>
</feature>
<evidence type="ECO:0000313" key="3">
    <source>
        <dbReference type="EMBL" id="MBB6480496.1"/>
    </source>
</evidence>
<dbReference type="RefSeq" id="WP_184746755.1">
    <property type="nucleotide sequence ID" value="NZ_JACHGJ010000003.1"/>
</dbReference>
<evidence type="ECO:0000259" key="1">
    <source>
        <dbReference type="Pfam" id="PF17892"/>
    </source>
</evidence>
<dbReference type="AlphaFoldDB" id="A0A841R9Q3"/>
<reference evidence="3 4" key="1">
    <citation type="submission" date="2020-08" db="EMBL/GenBank/DDBJ databases">
        <title>Genomic Encyclopedia of Type Strains, Phase IV (KMG-IV): sequencing the most valuable type-strain genomes for metagenomic binning, comparative biology and taxonomic classification.</title>
        <authorList>
            <person name="Goeker M."/>
        </authorList>
    </citation>
    <scope>NUCLEOTIDE SEQUENCE [LARGE SCALE GENOMIC DNA]</scope>
    <source>
        <strain evidence="3 4">DSM 2461</strain>
    </source>
</reference>
<feature type="domain" description="Bacterial Ig-like" evidence="2">
    <location>
        <begin position="141"/>
        <end position="222"/>
    </location>
</feature>
<keyword evidence="4" id="KW-1185">Reference proteome</keyword>
<dbReference type="EMBL" id="JACHGJ010000003">
    <property type="protein sequence ID" value="MBB6480496.1"/>
    <property type="molecule type" value="Genomic_DNA"/>
</dbReference>
<dbReference type="InterPro" id="IPR044048">
    <property type="entry name" value="Big_12"/>
</dbReference>
<name>A0A841R9Q3_9SPIO</name>
<organism evidence="3 4">
    <name type="scientific">Spirochaeta isovalerica</name>
    <dbReference type="NCBI Taxonomy" id="150"/>
    <lineage>
        <taxon>Bacteria</taxon>
        <taxon>Pseudomonadati</taxon>
        <taxon>Spirochaetota</taxon>
        <taxon>Spirochaetia</taxon>
        <taxon>Spirochaetales</taxon>
        <taxon>Spirochaetaceae</taxon>
        <taxon>Spirochaeta</taxon>
    </lineage>
</organism>
<gene>
    <name evidence="3" type="ORF">HNR50_002159</name>
</gene>
<protein>
    <recommendedName>
        <fullName evidence="5">Cadherin domain-containing protein</fullName>
    </recommendedName>
</protein>
<proteinExistence type="predicted"/>
<comment type="caution">
    <text evidence="3">The sequence shown here is derived from an EMBL/GenBank/DDBJ whole genome shotgun (WGS) entry which is preliminary data.</text>
</comment>
<dbReference type="InterPro" id="IPR041690">
    <property type="entry name" value="Cadherin_5"/>
</dbReference>
<dbReference type="PROSITE" id="PS51257">
    <property type="entry name" value="PROKAR_LIPOPROTEIN"/>
    <property type="match status" value="1"/>
</dbReference>
<evidence type="ECO:0000313" key="4">
    <source>
        <dbReference type="Proteomes" id="UP000587760"/>
    </source>
</evidence>
<dbReference type="PANTHER" id="PTHR34677:SF3">
    <property type="entry name" value="BACTERIAL IG-LIKE DOMAIN-CONTAINING PROTEIN"/>
    <property type="match status" value="1"/>
</dbReference>
<sequence length="1235" mass="128230">MKRKKSDILILLTVFIFSSFQSCSNFLIDPRIAPDSEPVPSALSAVISATISVGKESTYGVSVVTIDWSEEVPDVSISDLEPLNCTVGGFSHSGDTSSFSLTAVSSGTVGFSISAGAITGISGLKNTEENYLFIYSPVGLTLSISSTEPSITSLTPIPLTFHFSESVTGFEITDISTTLGSVENLSGSGYLYSADLVPGTDGTAEIAVVQGAAADTLTGASESQNAVFSITYDGTSPGVILTGPVSDGGIAGYNTLTFTASFSEPVTGFTLDDISALNADLANLGGSGTTWTFDVTPRAEALVSLDIPAGIAFDSAGNGNTALADTYDYTYNSIKIAVNFTSSSSPVTNDATVTITIAFDLDMDQDDLAVGELSINGGSLSNFQKISDDVYTVDIVSMTTGTITLTVADGAASRTEGRTNPESSFSFTYDGDGPALPLFDVLEFSSRDVLFSDDAANEILEIDLTTDYSGDTGLTFEYTIDNGATWLGYTDPRYIAAEGLYSGINIRVTDGAGNVSEGTAVTNVTIDSTPPDSPIVNILTDPVNASNYTDFSFALSGGEADITYNYTLSSSMGGTDVTGSGSLDGSGEVSVSGLDTTSLNDGTLTLQVRLTDEAGNQSGIGQDQVERDIIAPSAPVVTINSSDPVTSADNDSFSFSVTGGEEGAAYSYTISSDSGGAVLSGSGTFDSTGDFSESNINVEALPDGNLTVSIVQTDNAENQSAAGSDTVVLNAKAFNDSDFSQAVDATNVGSYSFSIFGDPDSTYSYTLSSSNGGASLSDSGLIPAGGEEAIGPLDLSAMNDGWLILIVSVTDTLGNSSIKVFVAEKSSVLPDTGTADFSAATMSVTFDMSFHGSQTVPDRSGGSGTEVVKFDTADFAGSAFDDVIKFTDLSDGETFAIAGGGGFNTIDLSDHPASAITITSGILGDAGQANNGSVMIDLGGGESAAINFTDVQYFEFNSKVFDGSPHALILDNIDDNAYYFDGSANSIIVDDNGLSDAFSPAIPIYQGSLQKNFNLGLSVQMITGTRSQNASLVFDYVDHGNFKFIEAGAGGDIWRIRELVNGTASANLATFVETLESGDDYATTPVYSLELRVTGEDGDVAEIWSAGEMKTSYDFNEPLNDGLFGVNTRNAQSKMTLNLEPSNWAPYVKKYDVKISQSAGNTVTLDLLGDALDQEDEPLILTALSSGSGTLSDNGDGTVTYQVPGPSFYGIDEFTYQVSDGTNISTGTIRFDVVP</sequence>
<accession>A0A841R9Q3</accession>
<evidence type="ECO:0008006" key="5">
    <source>
        <dbReference type="Google" id="ProtNLM"/>
    </source>
</evidence>
<evidence type="ECO:0000259" key="2">
    <source>
        <dbReference type="Pfam" id="PF19078"/>
    </source>
</evidence>
<dbReference type="Proteomes" id="UP000587760">
    <property type="component" value="Unassembled WGS sequence"/>
</dbReference>
<dbReference type="PANTHER" id="PTHR34677">
    <property type="match status" value="1"/>
</dbReference>
<dbReference type="Pfam" id="PF19078">
    <property type="entry name" value="Big_12"/>
    <property type="match status" value="2"/>
</dbReference>
<dbReference type="Gene3D" id="2.60.120.560">
    <property type="entry name" value="Exo-inulinase, domain 1"/>
    <property type="match status" value="1"/>
</dbReference>